<evidence type="ECO:0000256" key="3">
    <source>
        <dbReference type="ARBA" id="ARBA00012572"/>
    </source>
</evidence>
<comment type="pathway">
    <text evidence="2 9">Amino-acid biosynthesis; L-tryptophan biosynthesis; L-tryptophan from chorismate: step 3/5.</text>
</comment>
<keyword evidence="5 9" id="KW-0028">Amino-acid biosynthesis</keyword>
<dbReference type="EMBL" id="AP012338">
    <property type="protein sequence ID" value="BAM03840.1"/>
    <property type="molecule type" value="Genomic_DNA"/>
</dbReference>
<dbReference type="CDD" id="cd00405">
    <property type="entry name" value="PRAI"/>
    <property type="match status" value="1"/>
</dbReference>
<comment type="catalytic activity">
    <reaction evidence="1 9">
        <text>N-(5-phospho-beta-D-ribosyl)anthranilate = 1-(2-carboxyphenylamino)-1-deoxy-D-ribulose 5-phosphate</text>
        <dbReference type="Rhea" id="RHEA:21540"/>
        <dbReference type="ChEBI" id="CHEBI:18277"/>
        <dbReference type="ChEBI" id="CHEBI:58613"/>
        <dbReference type="EC" id="5.3.1.24"/>
    </reaction>
</comment>
<keyword evidence="6 9" id="KW-0822">Tryptophan biosynthesis</keyword>
<evidence type="ECO:0000256" key="4">
    <source>
        <dbReference type="ARBA" id="ARBA00022272"/>
    </source>
</evidence>
<keyword evidence="8 9" id="KW-0413">Isomerase</keyword>
<proteinExistence type="inferred from homology"/>
<dbReference type="HAMAP" id="MF_00135">
    <property type="entry name" value="PRAI"/>
    <property type="match status" value="1"/>
</dbReference>
<dbReference type="PANTHER" id="PTHR42894">
    <property type="entry name" value="N-(5'-PHOSPHORIBOSYL)ANTHRANILATE ISOMERASE"/>
    <property type="match status" value="1"/>
</dbReference>
<evidence type="ECO:0000313" key="11">
    <source>
        <dbReference type="EMBL" id="BAM03840.1"/>
    </source>
</evidence>
<dbReference type="InterPro" id="IPR011060">
    <property type="entry name" value="RibuloseP-bd_barrel"/>
</dbReference>
<gene>
    <name evidence="9 11" type="primary">trpF</name>
    <name evidence="11" type="ordered locus">PSMK_16810</name>
</gene>
<keyword evidence="12" id="KW-1185">Reference proteome</keyword>
<dbReference type="Gene3D" id="3.20.20.70">
    <property type="entry name" value="Aldolase class I"/>
    <property type="match status" value="1"/>
</dbReference>
<evidence type="ECO:0000256" key="2">
    <source>
        <dbReference type="ARBA" id="ARBA00004664"/>
    </source>
</evidence>
<evidence type="ECO:0000313" key="12">
    <source>
        <dbReference type="Proteomes" id="UP000007881"/>
    </source>
</evidence>
<comment type="similarity">
    <text evidence="9">Belongs to the TrpF family.</text>
</comment>
<dbReference type="EC" id="5.3.1.24" evidence="3 9"/>
<evidence type="ECO:0000256" key="1">
    <source>
        <dbReference type="ARBA" id="ARBA00001164"/>
    </source>
</evidence>
<reference evidence="11 12" key="1">
    <citation type="submission" date="2012-02" db="EMBL/GenBank/DDBJ databases">
        <title>Complete genome sequence of Phycisphaera mikurensis NBRC 102666.</title>
        <authorList>
            <person name="Ankai A."/>
            <person name="Hosoyama A."/>
            <person name="Terui Y."/>
            <person name="Sekine M."/>
            <person name="Fukai R."/>
            <person name="Kato Y."/>
            <person name="Nakamura S."/>
            <person name="Yamada-Narita S."/>
            <person name="Kawakoshi A."/>
            <person name="Fukunaga Y."/>
            <person name="Yamazaki S."/>
            <person name="Fujita N."/>
        </authorList>
    </citation>
    <scope>NUCLEOTIDE SEQUENCE [LARGE SCALE GENOMIC DNA]</scope>
    <source>
        <strain evidence="12">NBRC 102666 / KCTC 22515 / FYK2301M01</strain>
    </source>
</reference>
<dbReference type="STRING" id="1142394.PSMK_16810"/>
<sequence>MTVRGFHAPAETPADRTRVKICGVRDVGTAAVCAEAGVDFVGLVFVRRSPRCVETAEAEGVTRALHAFGLHAPVPVGLFCDHAVEDVRAIAAAAGLTTVQLHGRESAAEVAALADAGLTVWKAVPFDADGVRRWAGVRGLAALLVDAPPPARGGVTGGHGVRFDWQALAGVDRGGLPPLWLAGGLTPENVAGAIGIVRPFGVDVSSGVESAKGVKDAAKVRAFVGAAGSVAG</sequence>
<dbReference type="PANTHER" id="PTHR42894:SF1">
    <property type="entry name" value="N-(5'-PHOSPHORIBOSYL)ANTHRANILATE ISOMERASE"/>
    <property type="match status" value="1"/>
</dbReference>
<dbReference type="KEGG" id="phm:PSMK_16810"/>
<evidence type="ECO:0000256" key="8">
    <source>
        <dbReference type="ARBA" id="ARBA00023235"/>
    </source>
</evidence>
<dbReference type="SUPFAM" id="SSF51366">
    <property type="entry name" value="Ribulose-phoshate binding barrel"/>
    <property type="match status" value="1"/>
</dbReference>
<evidence type="ECO:0000259" key="10">
    <source>
        <dbReference type="Pfam" id="PF00697"/>
    </source>
</evidence>
<dbReference type="Proteomes" id="UP000007881">
    <property type="component" value="Chromosome"/>
</dbReference>
<dbReference type="Pfam" id="PF00697">
    <property type="entry name" value="PRAI"/>
    <property type="match status" value="1"/>
</dbReference>
<feature type="domain" description="N-(5'phosphoribosyl) anthranilate isomerase (PRAI)" evidence="10">
    <location>
        <begin position="19"/>
        <end position="224"/>
    </location>
</feature>
<keyword evidence="7 9" id="KW-0057">Aromatic amino acid biosynthesis</keyword>
<evidence type="ECO:0000256" key="9">
    <source>
        <dbReference type="HAMAP-Rule" id="MF_00135"/>
    </source>
</evidence>
<dbReference type="RefSeq" id="WP_014437058.1">
    <property type="nucleotide sequence ID" value="NC_017080.1"/>
</dbReference>
<name>I0IF02_PHYMF</name>
<dbReference type="OrthoDB" id="9786954at2"/>
<dbReference type="GO" id="GO:0004640">
    <property type="term" value="F:phosphoribosylanthranilate isomerase activity"/>
    <property type="evidence" value="ECO:0007669"/>
    <property type="project" value="UniProtKB-UniRule"/>
</dbReference>
<dbReference type="UniPathway" id="UPA00035">
    <property type="reaction ID" value="UER00042"/>
</dbReference>
<dbReference type="HOGENOM" id="CLU_076364_2_0_0"/>
<organism evidence="11 12">
    <name type="scientific">Phycisphaera mikurensis (strain NBRC 102666 / KCTC 22515 / FYK2301M01)</name>
    <dbReference type="NCBI Taxonomy" id="1142394"/>
    <lineage>
        <taxon>Bacteria</taxon>
        <taxon>Pseudomonadati</taxon>
        <taxon>Planctomycetota</taxon>
        <taxon>Phycisphaerae</taxon>
        <taxon>Phycisphaerales</taxon>
        <taxon>Phycisphaeraceae</taxon>
        <taxon>Phycisphaera</taxon>
    </lineage>
</organism>
<dbReference type="InterPro" id="IPR044643">
    <property type="entry name" value="TrpF_fam"/>
</dbReference>
<dbReference type="eggNOG" id="COG0135">
    <property type="taxonomic scope" value="Bacteria"/>
</dbReference>
<evidence type="ECO:0000256" key="6">
    <source>
        <dbReference type="ARBA" id="ARBA00022822"/>
    </source>
</evidence>
<accession>I0IF02</accession>
<protein>
    <recommendedName>
        <fullName evidence="4 9">N-(5'-phosphoribosyl)anthranilate isomerase</fullName>
        <shortName evidence="9">PRAI</shortName>
        <ecNumber evidence="3 9">5.3.1.24</ecNumber>
    </recommendedName>
</protein>
<dbReference type="GO" id="GO:0000162">
    <property type="term" value="P:L-tryptophan biosynthetic process"/>
    <property type="evidence" value="ECO:0007669"/>
    <property type="project" value="UniProtKB-UniRule"/>
</dbReference>
<dbReference type="InterPro" id="IPR001240">
    <property type="entry name" value="PRAI_dom"/>
</dbReference>
<dbReference type="InterPro" id="IPR013785">
    <property type="entry name" value="Aldolase_TIM"/>
</dbReference>
<dbReference type="AlphaFoldDB" id="I0IF02"/>
<evidence type="ECO:0000256" key="7">
    <source>
        <dbReference type="ARBA" id="ARBA00023141"/>
    </source>
</evidence>
<evidence type="ECO:0000256" key="5">
    <source>
        <dbReference type="ARBA" id="ARBA00022605"/>
    </source>
</evidence>